<dbReference type="Gene3D" id="3.40.50.1980">
    <property type="entry name" value="Nitrogenase molybdenum iron protein domain"/>
    <property type="match status" value="2"/>
</dbReference>
<name>A0A7X6DEC9_9BURK</name>
<feature type="chain" id="PRO_5030972527" evidence="2">
    <location>
        <begin position="25"/>
        <end position="293"/>
    </location>
</feature>
<dbReference type="NCBIfam" id="NF038402">
    <property type="entry name" value="TroA_like"/>
    <property type="match status" value="1"/>
</dbReference>
<reference evidence="4 5" key="1">
    <citation type="journal article" date="2020" name="Nature">
        <title>Bacterial chemolithoautotrophy via manganese oxidation.</title>
        <authorList>
            <person name="Yu H."/>
            <person name="Leadbetter J.R."/>
        </authorList>
    </citation>
    <scope>NUCLEOTIDE SEQUENCE [LARGE SCALE GENOMIC DNA]</scope>
    <source>
        <strain evidence="4 5">RBP-1</strain>
    </source>
</reference>
<dbReference type="InterPro" id="IPR050902">
    <property type="entry name" value="ABC_Transporter_SBP"/>
</dbReference>
<gene>
    <name evidence="4" type="ORF">RAMLITH_07320</name>
</gene>
<feature type="domain" description="Fe/B12 periplasmic-binding" evidence="3">
    <location>
        <begin position="43"/>
        <end position="288"/>
    </location>
</feature>
<feature type="signal peptide" evidence="2">
    <location>
        <begin position="1"/>
        <end position="24"/>
    </location>
</feature>
<dbReference type="Proteomes" id="UP000521868">
    <property type="component" value="Unassembled WGS sequence"/>
</dbReference>
<dbReference type="AlphaFoldDB" id="A0A7X6DEC9"/>
<dbReference type="PROSITE" id="PS50983">
    <property type="entry name" value="FE_B12_PBP"/>
    <property type="match status" value="1"/>
</dbReference>
<dbReference type="RefSeq" id="WP_168106737.1">
    <property type="nucleotide sequence ID" value="NZ_VTOX01000002.1"/>
</dbReference>
<evidence type="ECO:0000313" key="5">
    <source>
        <dbReference type="Proteomes" id="UP000521868"/>
    </source>
</evidence>
<sequence length="293" mass="30759">MVDAARRIACAALCLCALAWPAHAATVVDDRGVAVTLPAPPQRVITMLPSLAETVCELGACGRLVAVDSFSDWPDSVRRLPRVGGVADANIERIVALAPDLVLLSATSPAIGRLQSLGVPVFGVELKTVADVKRSVHAIGRVLEVPGATALWQRIEAGLAHAARALPAQARGTTVYFEVSAGPYAAGEASHIGELLARLGAVNIVPARLGSVPKLNPEFVVRADPQVIMLAAESDGPLAERPGWNRIRAVREGRVCRFTPAESNVVSRPGPRLVEAAQILARCLRDAAARSKA</sequence>
<evidence type="ECO:0000256" key="1">
    <source>
        <dbReference type="ARBA" id="ARBA00022729"/>
    </source>
</evidence>
<dbReference type="InterPro" id="IPR002491">
    <property type="entry name" value="ABC_transptr_periplasmic_BD"/>
</dbReference>
<dbReference type="GO" id="GO:0071281">
    <property type="term" value="P:cellular response to iron ion"/>
    <property type="evidence" value="ECO:0007669"/>
    <property type="project" value="TreeGrafter"/>
</dbReference>
<dbReference type="PANTHER" id="PTHR30535:SF34">
    <property type="entry name" value="MOLYBDATE-BINDING PROTEIN MOLA"/>
    <property type="match status" value="1"/>
</dbReference>
<keyword evidence="1 2" id="KW-0732">Signal</keyword>
<evidence type="ECO:0000259" key="3">
    <source>
        <dbReference type="PROSITE" id="PS50983"/>
    </source>
</evidence>
<protein>
    <submittedName>
        <fullName evidence="4">ABC transporter substrate-binding protein</fullName>
    </submittedName>
</protein>
<evidence type="ECO:0000313" key="4">
    <source>
        <dbReference type="EMBL" id="NKE65630.1"/>
    </source>
</evidence>
<keyword evidence="5" id="KW-1185">Reference proteome</keyword>
<accession>A0A7X6DEC9</accession>
<evidence type="ECO:0000256" key="2">
    <source>
        <dbReference type="SAM" id="SignalP"/>
    </source>
</evidence>
<dbReference type="Pfam" id="PF01497">
    <property type="entry name" value="Peripla_BP_2"/>
    <property type="match status" value="1"/>
</dbReference>
<dbReference type="SUPFAM" id="SSF53807">
    <property type="entry name" value="Helical backbone' metal receptor"/>
    <property type="match status" value="1"/>
</dbReference>
<organism evidence="4 5">
    <name type="scientific">Ramlibacter lithotrophicus</name>
    <dbReference type="NCBI Taxonomy" id="2606681"/>
    <lineage>
        <taxon>Bacteria</taxon>
        <taxon>Pseudomonadati</taxon>
        <taxon>Pseudomonadota</taxon>
        <taxon>Betaproteobacteria</taxon>
        <taxon>Burkholderiales</taxon>
        <taxon>Comamonadaceae</taxon>
        <taxon>Ramlibacter</taxon>
    </lineage>
</organism>
<proteinExistence type="predicted"/>
<dbReference type="PANTHER" id="PTHR30535">
    <property type="entry name" value="VITAMIN B12-BINDING PROTEIN"/>
    <property type="match status" value="1"/>
</dbReference>
<dbReference type="InterPro" id="IPR054828">
    <property type="entry name" value="Vit_B12_bind_prot"/>
</dbReference>
<comment type="caution">
    <text evidence="4">The sequence shown here is derived from an EMBL/GenBank/DDBJ whole genome shotgun (WGS) entry which is preliminary data.</text>
</comment>
<dbReference type="EMBL" id="VTOX01000002">
    <property type="protein sequence ID" value="NKE65630.1"/>
    <property type="molecule type" value="Genomic_DNA"/>
</dbReference>